<feature type="compositionally biased region" description="Basic and acidic residues" evidence="1">
    <location>
        <begin position="489"/>
        <end position="503"/>
    </location>
</feature>
<name>A0AAD6SEW5_9AGAR</name>
<organism evidence="2 3">
    <name type="scientific">Mycena alexandri</name>
    <dbReference type="NCBI Taxonomy" id="1745969"/>
    <lineage>
        <taxon>Eukaryota</taxon>
        <taxon>Fungi</taxon>
        <taxon>Dikarya</taxon>
        <taxon>Basidiomycota</taxon>
        <taxon>Agaricomycotina</taxon>
        <taxon>Agaricomycetes</taxon>
        <taxon>Agaricomycetidae</taxon>
        <taxon>Agaricales</taxon>
        <taxon>Marasmiineae</taxon>
        <taxon>Mycenaceae</taxon>
        <taxon>Mycena</taxon>
    </lineage>
</organism>
<dbReference type="AlphaFoldDB" id="A0AAD6SEW5"/>
<protein>
    <submittedName>
        <fullName evidence="2">Uncharacterized protein</fullName>
    </submittedName>
</protein>
<feature type="region of interest" description="Disordered" evidence="1">
    <location>
        <begin position="301"/>
        <end position="388"/>
    </location>
</feature>
<sequence length="659" mass="71947">MATMATQPTRKKGTTVTKPKQKPGNKGIFAGDAASISGSVEEGQNSGFLAHSIHWLVVAVSLAIAVGPGAGAHGFKAKGEVQQKIKEKLKTWYNHKRTSMGLTRNPFTTWLAQLRRPSQKSPKRITDYQFYMQHDEFKDAVNAKFEEHHWDAKREDVLSLRCAVARELFNAEPEEIKVRIRKEAVAEHEGELQRWLDANEGLPAVEVEEQADGRPRSRARLSGVISPLLSAIRAFMGYHVTLLAGRIDNGEVDIISIHAGTTKKDGEDGGRDFTQWDREAYEKNVLKHFLRYLAAAAKEEGDDVPMPNASTGDGDSMPSASTNESTPSASAGDGDVAMPDAPPSDPAASFSFPPLPPSPASHSIPPFNQNGAHLETHPPLPDNPDPSATIIDAQSMPSTPVVDGRTPEEVLGDRLNKLAVLEPALRAELMALALPAMETRLKELEGMGAMELRRANNIANDEAAVARARQQQIDLGGVAASDANVNEQAKAESSRKRKADANAKRGGGRKRLRRGRKEDESAEESEEEEEVVRDEPVQTRGRGRSAADAESKAPGTDDESTPKGLIAPETDDQSTPKWALQGWEVLAMGQVRNQAWMKMLEAWWRLEASTKFASSVKGFSTDGRPAEIHTWIKNARKIAPKIKDTAKFVTVIGRVPKHA</sequence>
<proteinExistence type="predicted"/>
<dbReference type="EMBL" id="JARJCM010000146">
    <property type="protein sequence ID" value="KAJ7025952.1"/>
    <property type="molecule type" value="Genomic_DNA"/>
</dbReference>
<feature type="compositionally biased region" description="Acidic residues" evidence="1">
    <location>
        <begin position="520"/>
        <end position="532"/>
    </location>
</feature>
<reference evidence="2" key="1">
    <citation type="submission" date="2023-03" db="EMBL/GenBank/DDBJ databases">
        <title>Massive genome expansion in bonnet fungi (Mycena s.s.) driven by repeated elements and novel gene families across ecological guilds.</title>
        <authorList>
            <consortium name="Lawrence Berkeley National Laboratory"/>
            <person name="Harder C.B."/>
            <person name="Miyauchi S."/>
            <person name="Viragh M."/>
            <person name="Kuo A."/>
            <person name="Thoen E."/>
            <person name="Andreopoulos B."/>
            <person name="Lu D."/>
            <person name="Skrede I."/>
            <person name="Drula E."/>
            <person name="Henrissat B."/>
            <person name="Morin E."/>
            <person name="Kohler A."/>
            <person name="Barry K."/>
            <person name="LaButti K."/>
            <person name="Morin E."/>
            <person name="Salamov A."/>
            <person name="Lipzen A."/>
            <person name="Mereny Z."/>
            <person name="Hegedus B."/>
            <person name="Baldrian P."/>
            <person name="Stursova M."/>
            <person name="Weitz H."/>
            <person name="Taylor A."/>
            <person name="Grigoriev I.V."/>
            <person name="Nagy L.G."/>
            <person name="Martin F."/>
            <person name="Kauserud H."/>
        </authorList>
    </citation>
    <scope>NUCLEOTIDE SEQUENCE</scope>
    <source>
        <strain evidence="2">CBHHK200</strain>
    </source>
</reference>
<keyword evidence="3" id="KW-1185">Reference proteome</keyword>
<feature type="region of interest" description="Disordered" evidence="1">
    <location>
        <begin position="1"/>
        <end position="29"/>
    </location>
</feature>
<evidence type="ECO:0000313" key="2">
    <source>
        <dbReference type="EMBL" id="KAJ7025952.1"/>
    </source>
</evidence>
<evidence type="ECO:0000313" key="3">
    <source>
        <dbReference type="Proteomes" id="UP001218188"/>
    </source>
</evidence>
<accession>A0AAD6SEW5</accession>
<evidence type="ECO:0000256" key="1">
    <source>
        <dbReference type="SAM" id="MobiDB-lite"/>
    </source>
</evidence>
<feature type="compositionally biased region" description="Polar residues" evidence="1">
    <location>
        <begin position="308"/>
        <end position="329"/>
    </location>
</feature>
<feature type="compositionally biased region" description="Basic residues" evidence="1">
    <location>
        <begin position="506"/>
        <end position="515"/>
    </location>
</feature>
<dbReference type="Proteomes" id="UP001218188">
    <property type="component" value="Unassembled WGS sequence"/>
</dbReference>
<comment type="caution">
    <text evidence="2">The sequence shown here is derived from an EMBL/GenBank/DDBJ whole genome shotgun (WGS) entry which is preliminary data.</text>
</comment>
<feature type="region of interest" description="Disordered" evidence="1">
    <location>
        <begin position="484"/>
        <end position="576"/>
    </location>
</feature>
<feature type="compositionally biased region" description="Basic residues" evidence="1">
    <location>
        <begin position="9"/>
        <end position="23"/>
    </location>
</feature>
<gene>
    <name evidence="2" type="ORF">C8F04DRAFT_1190989</name>
</gene>